<keyword evidence="5" id="KW-1185">Reference proteome</keyword>
<organism evidence="4 5">
    <name type="scientific">Parenemella sanctibonifatiensis</name>
    <dbReference type="NCBI Taxonomy" id="2016505"/>
    <lineage>
        <taxon>Bacteria</taxon>
        <taxon>Bacillati</taxon>
        <taxon>Actinomycetota</taxon>
        <taxon>Actinomycetes</taxon>
        <taxon>Propionibacteriales</taxon>
        <taxon>Propionibacteriaceae</taxon>
        <taxon>Parenemella</taxon>
    </lineage>
</organism>
<dbReference type="EMBL" id="NMVJ01000008">
    <property type="protein sequence ID" value="OYN89867.1"/>
    <property type="molecule type" value="Genomic_DNA"/>
</dbReference>
<dbReference type="AlphaFoldDB" id="A0A255EE78"/>
<evidence type="ECO:0000259" key="3">
    <source>
        <dbReference type="Pfam" id="PF08044"/>
    </source>
</evidence>
<feature type="domain" description="DUF1707" evidence="3">
    <location>
        <begin position="9"/>
        <end position="59"/>
    </location>
</feature>
<feature type="transmembrane region" description="Helical" evidence="2">
    <location>
        <begin position="132"/>
        <end position="149"/>
    </location>
</feature>
<dbReference type="InterPro" id="IPR012551">
    <property type="entry name" value="DUF1707_SHOCT-like"/>
</dbReference>
<keyword evidence="2" id="KW-0812">Transmembrane</keyword>
<evidence type="ECO:0000313" key="4">
    <source>
        <dbReference type="EMBL" id="OYN89867.1"/>
    </source>
</evidence>
<proteinExistence type="predicted"/>
<feature type="region of interest" description="Disordered" evidence="1">
    <location>
        <begin position="64"/>
        <end position="106"/>
    </location>
</feature>
<reference evidence="4 5" key="1">
    <citation type="submission" date="2017-07" db="EMBL/GenBank/DDBJ databases">
        <title>Draft whole genome sequences of clinical Proprionibacteriaceae strains.</title>
        <authorList>
            <person name="Bernier A.-M."/>
            <person name="Bernard K."/>
            <person name="Domingo M.-C."/>
        </authorList>
    </citation>
    <scope>NUCLEOTIDE SEQUENCE [LARGE SCALE GENOMIC DNA]</scope>
    <source>
        <strain evidence="4 5">NML 150081</strain>
    </source>
</reference>
<dbReference type="RefSeq" id="WP_094454870.1">
    <property type="nucleotide sequence ID" value="NZ_NMVJ01000008.1"/>
</dbReference>
<comment type="caution">
    <text evidence="4">The sequence shown here is derived from an EMBL/GenBank/DDBJ whole genome shotgun (WGS) entry which is preliminary data.</text>
</comment>
<evidence type="ECO:0000256" key="1">
    <source>
        <dbReference type="SAM" id="MobiDB-lite"/>
    </source>
</evidence>
<evidence type="ECO:0000313" key="5">
    <source>
        <dbReference type="Proteomes" id="UP000216300"/>
    </source>
</evidence>
<keyword evidence="2" id="KW-0472">Membrane</keyword>
<accession>A0A255EE78</accession>
<sequence length="347" mass="36612">MSRYAHELATDIDRDHYQRAVTRAHSHGTLTTDQMIRRVQQIGSAATLGELEEQIVDLPRPDIPLPLYEYGQPSRSAESDEQPQSASSAASADEPIGSGASIGQPARIGETAAATLLDGAAEEPPRRGRRGALAFIALVAVGVPAWLMFTRNDDADPAPGAGANVPGSTQSTTSSATTTSVEETDTPSATTIPAATGFGPDRTTELWELLTGAGIERVHTFTMHEDNAGVIVPVEGRDDAQDQVSISDGEVTRSPNGQIPTAWFDDPFFLLSDIDPAVVAQVAADSPARLESAGAVSHLIIDKQVESASARDGDVIIRVYVSGDDYDKGSGSVAWQTDGSLHEVYHG</sequence>
<feature type="region of interest" description="Disordered" evidence="1">
    <location>
        <begin position="157"/>
        <end position="200"/>
    </location>
</feature>
<name>A0A255EE78_9ACTN</name>
<protein>
    <recommendedName>
        <fullName evidence="3">DUF1707 domain-containing protein</fullName>
    </recommendedName>
</protein>
<dbReference type="Proteomes" id="UP000216300">
    <property type="component" value="Unassembled WGS sequence"/>
</dbReference>
<evidence type="ECO:0000256" key="2">
    <source>
        <dbReference type="SAM" id="Phobius"/>
    </source>
</evidence>
<dbReference type="Pfam" id="PF08044">
    <property type="entry name" value="DUF1707"/>
    <property type="match status" value="1"/>
</dbReference>
<gene>
    <name evidence="4" type="ORF">CGZ91_10195</name>
</gene>
<feature type="compositionally biased region" description="Low complexity" evidence="1">
    <location>
        <begin position="157"/>
        <end position="181"/>
    </location>
</feature>
<feature type="compositionally biased region" description="Low complexity" evidence="1">
    <location>
        <begin position="82"/>
        <end position="95"/>
    </location>
</feature>
<keyword evidence="2" id="KW-1133">Transmembrane helix</keyword>